<dbReference type="GO" id="GO:0004930">
    <property type="term" value="F:G protein-coupled receptor activity"/>
    <property type="evidence" value="ECO:0007669"/>
    <property type="project" value="InterPro"/>
</dbReference>
<dbReference type="InterPro" id="IPR017452">
    <property type="entry name" value="GPCR_Rhodpsn_7TM"/>
</dbReference>
<dbReference type="SMART" id="SM01381">
    <property type="entry name" value="7TM_GPCR_Srsx"/>
    <property type="match status" value="1"/>
</dbReference>
<keyword evidence="8" id="KW-1185">Reference proteome</keyword>
<dbReference type="SUPFAM" id="SSF81321">
    <property type="entry name" value="Family A G protein-coupled receptor-like"/>
    <property type="match status" value="1"/>
</dbReference>
<evidence type="ECO:0000256" key="5">
    <source>
        <dbReference type="SAM" id="Phobius"/>
    </source>
</evidence>
<feature type="transmembrane region" description="Helical" evidence="5">
    <location>
        <begin position="12"/>
        <end position="37"/>
    </location>
</feature>
<protein>
    <recommendedName>
        <fullName evidence="6">G-protein coupled receptors family 1 profile domain-containing protein</fullName>
    </recommendedName>
</protein>
<name>A0AA39H7P7_9BILA</name>
<dbReference type="Gene3D" id="1.20.1070.10">
    <property type="entry name" value="Rhodopsin 7-helix transmembrane proteins"/>
    <property type="match status" value="1"/>
</dbReference>
<comment type="caution">
    <text evidence="7">The sequence shown here is derived from an EMBL/GenBank/DDBJ whole genome shotgun (WGS) entry which is preliminary data.</text>
</comment>
<dbReference type="PANTHER" id="PTHR23360:SF68">
    <property type="entry name" value="G-PROTEIN COUPLED RECEPTORS FAMILY 1 PROFILE DOMAIN-CONTAINING PROTEIN"/>
    <property type="match status" value="1"/>
</dbReference>
<dbReference type="Pfam" id="PF10320">
    <property type="entry name" value="7TM_GPCR_Srsx"/>
    <property type="match status" value="1"/>
</dbReference>
<evidence type="ECO:0000313" key="8">
    <source>
        <dbReference type="Proteomes" id="UP001175271"/>
    </source>
</evidence>
<feature type="transmembrane region" description="Helical" evidence="5">
    <location>
        <begin position="91"/>
        <end position="111"/>
    </location>
</feature>
<evidence type="ECO:0000256" key="3">
    <source>
        <dbReference type="ARBA" id="ARBA00022989"/>
    </source>
</evidence>
<keyword evidence="2 5" id="KW-0812">Transmembrane</keyword>
<dbReference type="GO" id="GO:0016020">
    <property type="term" value="C:membrane"/>
    <property type="evidence" value="ECO:0007669"/>
    <property type="project" value="UniProtKB-SubCell"/>
</dbReference>
<dbReference type="EMBL" id="JAUCMV010000004">
    <property type="protein sequence ID" value="KAK0400778.1"/>
    <property type="molecule type" value="Genomic_DNA"/>
</dbReference>
<dbReference type="InterPro" id="IPR000276">
    <property type="entry name" value="GPCR_Rhodpsn"/>
</dbReference>
<feature type="transmembrane region" description="Helical" evidence="5">
    <location>
        <begin position="180"/>
        <end position="206"/>
    </location>
</feature>
<dbReference type="AlphaFoldDB" id="A0AA39H7P7"/>
<gene>
    <name evidence="7" type="ORF">QR680_015446</name>
</gene>
<evidence type="ECO:0000256" key="2">
    <source>
        <dbReference type="ARBA" id="ARBA00022692"/>
    </source>
</evidence>
<accession>A0AA39H7P7</accession>
<sequence length="555" mass="62833">MATTTLLPEIDGILLAVLAYCDLFCLLFELLSAFRLLTNNASMYRPQCFWSIGFYIFIENIESYMHVAIGIDRLLAICFPLRYRKWRTFRYTLFITCPGVIYGAALFTMGATSLDNSFIPICNPPLAYSRLISGFWNKAEVVLCLLTVILFGAAYWMIYKIAPKKSAFLSKSQLTAHRNMIVTLTVNVVAYFVSAVCCAVLIFIMRMAHVNKDVIAEAVTYAVIPGLLSYSVNYYVYFWRSVEYRYSFRQQLFCCYGYSHHESNTVALEYAQEQEMRHRRKIVLPVVIPWEYGSNKFASQKGTSGFGAIRNQVVKIESSKKLSDSDDSCVPWINCPAMKEKYASQAGEKPFGGTRNQVTKVKETENDEQKLINEIVVDKKATARVLKKWDQPNPEAKNDHIYGKRRGATTTAVGGRRFTTEEITKSRAAIPKFQNIKDTAAAQNSKPGEAPSTGYRSHRQVTTMINGLDRSLQDQLDTNKYMAWIGGQVTLQSQSFTGGFQKPRDVVSTSYYDRLMNERKADLEAAKLRQRLLEEALKQNGGVNGHLSTEEDSTT</sequence>
<organism evidence="7 8">
    <name type="scientific">Steinernema hermaphroditum</name>
    <dbReference type="NCBI Taxonomy" id="289476"/>
    <lineage>
        <taxon>Eukaryota</taxon>
        <taxon>Metazoa</taxon>
        <taxon>Ecdysozoa</taxon>
        <taxon>Nematoda</taxon>
        <taxon>Chromadorea</taxon>
        <taxon>Rhabditida</taxon>
        <taxon>Tylenchina</taxon>
        <taxon>Panagrolaimomorpha</taxon>
        <taxon>Strongyloidoidea</taxon>
        <taxon>Steinernematidae</taxon>
        <taxon>Steinernema</taxon>
    </lineage>
</organism>
<feature type="domain" description="G-protein coupled receptors family 1 profile" evidence="6">
    <location>
        <begin position="1"/>
        <end position="237"/>
    </location>
</feature>
<evidence type="ECO:0000256" key="1">
    <source>
        <dbReference type="ARBA" id="ARBA00004370"/>
    </source>
</evidence>
<dbReference type="Pfam" id="PF00402">
    <property type="entry name" value="Calponin"/>
    <property type="match status" value="1"/>
</dbReference>
<dbReference type="InterPro" id="IPR047130">
    <property type="entry name" value="7TM_GPCR_Srsx_nematod"/>
</dbReference>
<dbReference type="PROSITE" id="PS51122">
    <property type="entry name" value="CALPONIN_2"/>
    <property type="match status" value="1"/>
</dbReference>
<feature type="transmembrane region" description="Helical" evidence="5">
    <location>
        <begin position="218"/>
        <end position="239"/>
    </location>
</feature>
<feature type="transmembrane region" description="Helical" evidence="5">
    <location>
        <begin position="139"/>
        <end position="159"/>
    </location>
</feature>
<keyword evidence="4 5" id="KW-0472">Membrane</keyword>
<dbReference type="CDD" id="cd00637">
    <property type="entry name" value="7tm_classA_rhodopsin-like"/>
    <property type="match status" value="1"/>
</dbReference>
<dbReference type="PANTHER" id="PTHR23360">
    <property type="entry name" value="G-PROTEIN COUPLED RECEPTORS FAMILY 1 PROFILE DOMAIN-CONTAINING PROTEIN-RELATED"/>
    <property type="match status" value="1"/>
</dbReference>
<keyword evidence="3 5" id="KW-1133">Transmembrane helix</keyword>
<evidence type="ECO:0000259" key="6">
    <source>
        <dbReference type="PROSITE" id="PS50262"/>
    </source>
</evidence>
<proteinExistence type="predicted"/>
<reference evidence="7" key="1">
    <citation type="submission" date="2023-06" db="EMBL/GenBank/DDBJ databases">
        <title>Genomic analysis of the entomopathogenic nematode Steinernema hermaphroditum.</title>
        <authorList>
            <person name="Schwarz E.M."/>
            <person name="Heppert J.K."/>
            <person name="Baniya A."/>
            <person name="Schwartz H.T."/>
            <person name="Tan C.-H."/>
            <person name="Antoshechkin I."/>
            <person name="Sternberg P.W."/>
            <person name="Goodrich-Blair H."/>
            <person name="Dillman A.R."/>
        </authorList>
    </citation>
    <scope>NUCLEOTIDE SEQUENCE</scope>
    <source>
        <strain evidence="7">PS9179</strain>
        <tissue evidence="7">Whole animal</tissue>
    </source>
</reference>
<evidence type="ECO:0000313" key="7">
    <source>
        <dbReference type="EMBL" id="KAK0400778.1"/>
    </source>
</evidence>
<dbReference type="InterPro" id="IPR000557">
    <property type="entry name" value="Calponin_repeat"/>
</dbReference>
<dbReference type="PROSITE" id="PS50262">
    <property type="entry name" value="G_PROTEIN_RECEP_F1_2"/>
    <property type="match status" value="1"/>
</dbReference>
<comment type="subcellular location">
    <subcellularLocation>
        <location evidence="1">Membrane</location>
    </subcellularLocation>
</comment>
<dbReference type="Proteomes" id="UP001175271">
    <property type="component" value="Unassembled WGS sequence"/>
</dbReference>
<dbReference type="InterPro" id="IPR019424">
    <property type="entry name" value="7TM_GPCR_Srsx"/>
</dbReference>
<evidence type="ECO:0000256" key="4">
    <source>
        <dbReference type="ARBA" id="ARBA00023136"/>
    </source>
</evidence>